<dbReference type="Proteomes" id="UP000325780">
    <property type="component" value="Unassembled WGS sequence"/>
</dbReference>
<evidence type="ECO:0000313" key="2">
    <source>
        <dbReference type="Proteomes" id="UP000325780"/>
    </source>
</evidence>
<name>A0A5N6TPE5_ASPAV</name>
<evidence type="ECO:0000313" key="1">
    <source>
        <dbReference type="EMBL" id="KAE8148185.1"/>
    </source>
</evidence>
<keyword evidence="2" id="KW-1185">Reference proteome</keyword>
<reference evidence="1 2" key="1">
    <citation type="submission" date="2019-04" db="EMBL/GenBank/DDBJ databases">
        <title>Friends and foes A comparative genomics study of 23 Aspergillus species from section Flavi.</title>
        <authorList>
            <consortium name="DOE Joint Genome Institute"/>
            <person name="Kjaerbolling I."/>
            <person name="Vesth T."/>
            <person name="Frisvad J.C."/>
            <person name="Nybo J.L."/>
            <person name="Theobald S."/>
            <person name="Kildgaard S."/>
            <person name="Isbrandt T."/>
            <person name="Kuo A."/>
            <person name="Sato A."/>
            <person name="Lyhne E.K."/>
            <person name="Kogle M.E."/>
            <person name="Wiebenga A."/>
            <person name="Kun R.S."/>
            <person name="Lubbers R.J."/>
            <person name="Makela M.R."/>
            <person name="Barry K."/>
            <person name="Chovatia M."/>
            <person name="Clum A."/>
            <person name="Daum C."/>
            <person name="Haridas S."/>
            <person name="He G."/>
            <person name="LaButti K."/>
            <person name="Lipzen A."/>
            <person name="Mondo S."/>
            <person name="Riley R."/>
            <person name="Salamov A."/>
            <person name="Simmons B.A."/>
            <person name="Magnuson J.K."/>
            <person name="Henrissat B."/>
            <person name="Mortensen U.H."/>
            <person name="Larsen T.O."/>
            <person name="Devries R.P."/>
            <person name="Grigoriev I.V."/>
            <person name="Machida M."/>
            <person name="Baker S.E."/>
            <person name="Andersen M.R."/>
        </authorList>
    </citation>
    <scope>NUCLEOTIDE SEQUENCE [LARGE SCALE GENOMIC DNA]</scope>
    <source>
        <strain evidence="1 2">IBT 18842</strain>
    </source>
</reference>
<gene>
    <name evidence="1" type="ORF">BDV25DRAFT_142029</name>
</gene>
<proteinExistence type="predicted"/>
<dbReference type="EMBL" id="ML742171">
    <property type="protein sequence ID" value="KAE8148185.1"/>
    <property type="molecule type" value="Genomic_DNA"/>
</dbReference>
<protein>
    <submittedName>
        <fullName evidence="1">Uncharacterized protein</fullName>
    </submittedName>
</protein>
<sequence length="119" mass="12993">MASRSGPRLILTAVCSSTRRCSLEPVPRVYLDRTRHNSTTACPAAPAAPASSSNCATEATGFLVPVSCIPVGDGLHLKWVIAIYKDRVRLSPSSPLDHYWDYQPRGEPNIWLPSAPDLY</sequence>
<accession>A0A5N6TPE5</accession>
<dbReference type="AlphaFoldDB" id="A0A5N6TPE5"/>
<organism evidence="1 2">
    <name type="scientific">Aspergillus avenaceus</name>
    <dbReference type="NCBI Taxonomy" id="36643"/>
    <lineage>
        <taxon>Eukaryota</taxon>
        <taxon>Fungi</taxon>
        <taxon>Dikarya</taxon>
        <taxon>Ascomycota</taxon>
        <taxon>Pezizomycotina</taxon>
        <taxon>Eurotiomycetes</taxon>
        <taxon>Eurotiomycetidae</taxon>
        <taxon>Eurotiales</taxon>
        <taxon>Aspergillaceae</taxon>
        <taxon>Aspergillus</taxon>
        <taxon>Aspergillus subgen. Circumdati</taxon>
    </lineage>
</organism>